<reference evidence="12" key="1">
    <citation type="submission" date="2025-08" db="UniProtKB">
        <authorList>
            <consortium name="RefSeq"/>
        </authorList>
    </citation>
    <scope>IDENTIFICATION</scope>
    <source>
        <tissue evidence="12">Gonads</tissue>
    </source>
</reference>
<dbReference type="PANTHER" id="PTHR21137:SF35">
    <property type="entry name" value="ODORANT RECEPTOR 19A-RELATED"/>
    <property type="match status" value="1"/>
</dbReference>
<evidence type="ECO:0000256" key="1">
    <source>
        <dbReference type="ARBA" id="ARBA00004651"/>
    </source>
</evidence>
<feature type="transmembrane region" description="Helical" evidence="10">
    <location>
        <begin position="114"/>
        <end position="134"/>
    </location>
</feature>
<feature type="transmembrane region" description="Helical" evidence="10">
    <location>
        <begin position="223"/>
        <end position="241"/>
    </location>
</feature>
<feature type="transmembrane region" description="Helical" evidence="10">
    <location>
        <begin position="73"/>
        <end position="94"/>
    </location>
</feature>
<feature type="transmembrane region" description="Helical" evidence="10">
    <location>
        <begin position="319"/>
        <end position="341"/>
    </location>
</feature>
<feature type="transmembrane region" description="Helical" evidence="10">
    <location>
        <begin position="141"/>
        <end position="163"/>
    </location>
</feature>
<dbReference type="InterPro" id="IPR004117">
    <property type="entry name" value="7tm6_olfct_rcpt"/>
</dbReference>
<sequence length="351" mass="41617">MHTLGVIRLIGNFKDFHRRKYILSSFRRQTFDFELFKFPSLESFHSRVMKGRHPIDKYRENEMRQTNNFCSRYLFFLNITIFLNLFATYVVNYFEPTYEKFNPTVNGTSLYRDYAYGLWYPFDTSISDGFYLLGFFYQPYAFFYLMDSLACIYTFEISSVIYLTSQAHVVAYAFGFVDKNIDESMCYEGIIQLKKIRIVKCINELQEIYRCAIYLNKMLSTQMLVQISFLCIIPCTLMYNVEAVNSIGEFFYLSSQIVVIFSTAFVMCWYNQVLTLTIMQVENSVNKLNWDEYDTKLRKILVFLIARLQKPFQMTLANWVPINIAAFLAMVKMSYSVYTLIKNSKNEVQKQ</sequence>
<evidence type="ECO:0000256" key="5">
    <source>
        <dbReference type="ARBA" id="ARBA00022725"/>
    </source>
</evidence>
<evidence type="ECO:0000256" key="7">
    <source>
        <dbReference type="ARBA" id="ARBA00023136"/>
    </source>
</evidence>
<feature type="transmembrane region" description="Helical" evidence="10">
    <location>
        <begin position="250"/>
        <end position="272"/>
    </location>
</feature>
<comment type="subcellular location">
    <subcellularLocation>
        <location evidence="1 10">Cell membrane</location>
        <topology evidence="1 10">Multi-pass membrane protein</topology>
    </subcellularLocation>
</comment>
<gene>
    <name evidence="12" type="primary">LOC115881698</name>
</gene>
<organism evidence="11 12">
    <name type="scientific">Sitophilus oryzae</name>
    <name type="common">Rice weevil</name>
    <name type="synonym">Curculio oryzae</name>
    <dbReference type="NCBI Taxonomy" id="7048"/>
    <lineage>
        <taxon>Eukaryota</taxon>
        <taxon>Metazoa</taxon>
        <taxon>Ecdysozoa</taxon>
        <taxon>Arthropoda</taxon>
        <taxon>Hexapoda</taxon>
        <taxon>Insecta</taxon>
        <taxon>Pterygota</taxon>
        <taxon>Neoptera</taxon>
        <taxon>Endopterygota</taxon>
        <taxon>Coleoptera</taxon>
        <taxon>Polyphaga</taxon>
        <taxon>Cucujiformia</taxon>
        <taxon>Curculionidae</taxon>
        <taxon>Dryophthorinae</taxon>
        <taxon>Sitophilus</taxon>
    </lineage>
</organism>
<dbReference type="GO" id="GO:0004984">
    <property type="term" value="F:olfactory receptor activity"/>
    <property type="evidence" value="ECO:0007669"/>
    <property type="project" value="InterPro"/>
</dbReference>
<evidence type="ECO:0000256" key="9">
    <source>
        <dbReference type="ARBA" id="ARBA00023224"/>
    </source>
</evidence>
<keyword evidence="9 10" id="KW-0807">Transducer</keyword>
<dbReference type="AlphaFoldDB" id="A0A6J2XUF9"/>
<keyword evidence="2" id="KW-1003">Cell membrane</keyword>
<keyword evidence="5 10" id="KW-0552">Olfaction</keyword>
<dbReference type="PANTHER" id="PTHR21137">
    <property type="entry name" value="ODORANT RECEPTOR"/>
    <property type="match status" value="1"/>
</dbReference>
<dbReference type="InParanoid" id="A0A6J2XUF9"/>
<keyword evidence="8 10" id="KW-0675">Receptor</keyword>
<proteinExistence type="inferred from homology"/>
<keyword evidence="11" id="KW-1185">Reference proteome</keyword>
<keyword evidence="4 10" id="KW-0812">Transmembrane</keyword>
<dbReference type="Pfam" id="PF02949">
    <property type="entry name" value="7tm_6"/>
    <property type="match status" value="1"/>
</dbReference>
<dbReference type="GO" id="GO:0005886">
    <property type="term" value="C:plasma membrane"/>
    <property type="evidence" value="ECO:0007669"/>
    <property type="project" value="UniProtKB-SubCell"/>
</dbReference>
<evidence type="ECO:0000256" key="3">
    <source>
        <dbReference type="ARBA" id="ARBA00022606"/>
    </source>
</evidence>
<evidence type="ECO:0000313" key="12">
    <source>
        <dbReference type="RefSeq" id="XP_030755158.1"/>
    </source>
</evidence>
<evidence type="ECO:0000256" key="4">
    <source>
        <dbReference type="ARBA" id="ARBA00022692"/>
    </source>
</evidence>
<dbReference type="GO" id="GO:0005549">
    <property type="term" value="F:odorant binding"/>
    <property type="evidence" value="ECO:0007669"/>
    <property type="project" value="InterPro"/>
</dbReference>
<comment type="caution">
    <text evidence="10">Lacks conserved residue(s) required for the propagation of feature annotation.</text>
</comment>
<evidence type="ECO:0000256" key="8">
    <source>
        <dbReference type="ARBA" id="ARBA00023170"/>
    </source>
</evidence>
<evidence type="ECO:0000313" key="11">
    <source>
        <dbReference type="Proteomes" id="UP000504635"/>
    </source>
</evidence>
<keyword evidence="3 10" id="KW-0716">Sensory transduction</keyword>
<dbReference type="KEGG" id="soy:115881698"/>
<comment type="similarity">
    <text evidence="10">Belongs to the insect chemoreceptor superfamily. Heteromeric odorant receptor channel (TC 1.A.69) family.</text>
</comment>
<keyword evidence="7 10" id="KW-0472">Membrane</keyword>
<name>A0A6J2XUF9_SITOR</name>
<accession>A0A6J2XUF9</accession>
<dbReference type="GeneID" id="115881698"/>
<evidence type="ECO:0000256" key="6">
    <source>
        <dbReference type="ARBA" id="ARBA00022989"/>
    </source>
</evidence>
<dbReference type="Proteomes" id="UP000504635">
    <property type="component" value="Unplaced"/>
</dbReference>
<evidence type="ECO:0000256" key="2">
    <source>
        <dbReference type="ARBA" id="ARBA00022475"/>
    </source>
</evidence>
<keyword evidence="6 10" id="KW-1133">Transmembrane helix</keyword>
<dbReference type="RefSeq" id="XP_030755158.1">
    <property type="nucleotide sequence ID" value="XM_030899298.1"/>
</dbReference>
<dbReference type="OrthoDB" id="6744089at2759"/>
<evidence type="ECO:0000256" key="10">
    <source>
        <dbReference type="RuleBase" id="RU351113"/>
    </source>
</evidence>
<protein>
    <recommendedName>
        <fullName evidence="10">Odorant receptor</fullName>
    </recommendedName>
</protein>
<dbReference type="GO" id="GO:0007165">
    <property type="term" value="P:signal transduction"/>
    <property type="evidence" value="ECO:0007669"/>
    <property type="project" value="UniProtKB-KW"/>
</dbReference>